<evidence type="ECO:0000313" key="2">
    <source>
        <dbReference type="Proteomes" id="UP000240009"/>
    </source>
</evidence>
<comment type="caution">
    <text evidence="1">The sequence shown here is derived from an EMBL/GenBank/DDBJ whole genome shotgun (WGS) entry which is preliminary data.</text>
</comment>
<organism evidence="1 2">
    <name type="scientific">Blastopirellula marina</name>
    <dbReference type="NCBI Taxonomy" id="124"/>
    <lineage>
        <taxon>Bacteria</taxon>
        <taxon>Pseudomonadati</taxon>
        <taxon>Planctomycetota</taxon>
        <taxon>Planctomycetia</taxon>
        <taxon>Pirellulales</taxon>
        <taxon>Pirellulaceae</taxon>
        <taxon>Blastopirellula</taxon>
    </lineage>
</organism>
<dbReference type="OrthoDB" id="286202at2"/>
<dbReference type="RefSeq" id="WP_105352954.1">
    <property type="nucleotide sequence ID" value="NZ_PUIA01000035.1"/>
</dbReference>
<protein>
    <submittedName>
        <fullName evidence="1">Uncharacterized protein</fullName>
    </submittedName>
</protein>
<reference evidence="1 2" key="1">
    <citation type="submission" date="2018-02" db="EMBL/GenBank/DDBJ databases">
        <title>Comparative genomes isolates from brazilian mangrove.</title>
        <authorList>
            <person name="Araujo J.E."/>
            <person name="Taketani R.G."/>
            <person name="Silva M.C.P."/>
            <person name="Loureco M.V."/>
            <person name="Andreote F.D."/>
        </authorList>
    </citation>
    <scope>NUCLEOTIDE SEQUENCE [LARGE SCALE GENOMIC DNA]</scope>
    <source>
        <strain evidence="1 2">HEX-2 MGV</strain>
    </source>
</reference>
<gene>
    <name evidence="1" type="ORF">C5Y96_10675</name>
</gene>
<dbReference type="AlphaFoldDB" id="A0A2S8FMF3"/>
<name>A0A2S8FMF3_9BACT</name>
<evidence type="ECO:0000313" key="1">
    <source>
        <dbReference type="EMBL" id="PQO33307.1"/>
    </source>
</evidence>
<sequence>MQVTQANSFDGNGEALVIVNQIAAVVDEILPGEPPFGDREIHVTLDDRKRAVPHVRWEKQDHAADVYRITLKGKADAWYQVIYEGFCRTLPLAPGNLRGVRKESHQWQELAFQLSHELTHVKLGPARSNLPLEVLATSVSLETLHRLESVWKKQPPRMSQGTYRAKRSFREFHNALVDHANETLPRGDDFGPSLPAGADKETLLKHWRRHVDALPLWDLRSRAWQMLAADWLLDEWRAAQRQREELIGLAVHTFPSAWDDRTYRDDLPLVSDVVPLWWPQWMR</sequence>
<proteinExistence type="predicted"/>
<accession>A0A2S8FMF3</accession>
<dbReference type="Proteomes" id="UP000240009">
    <property type="component" value="Unassembled WGS sequence"/>
</dbReference>
<dbReference type="EMBL" id="PUIA01000035">
    <property type="protein sequence ID" value="PQO33307.1"/>
    <property type="molecule type" value="Genomic_DNA"/>
</dbReference>